<protein>
    <submittedName>
        <fullName evidence="7">Molecular chaperone DnaK</fullName>
    </submittedName>
</protein>
<dbReference type="PROSITE" id="PS51128">
    <property type="entry name" value="ZF_DKSA_2"/>
    <property type="match status" value="1"/>
</dbReference>
<dbReference type="Proteomes" id="UP000284416">
    <property type="component" value="Unassembled WGS sequence"/>
</dbReference>
<gene>
    <name evidence="7" type="ORF">D1B31_23220</name>
</gene>
<evidence type="ECO:0000256" key="5">
    <source>
        <dbReference type="SAM" id="MobiDB-lite"/>
    </source>
</evidence>
<feature type="zinc finger region" description="dksA C4-type" evidence="4">
    <location>
        <begin position="94"/>
        <end position="118"/>
    </location>
</feature>
<evidence type="ECO:0000256" key="4">
    <source>
        <dbReference type="PROSITE-ProRule" id="PRU00510"/>
    </source>
</evidence>
<evidence type="ECO:0000256" key="2">
    <source>
        <dbReference type="ARBA" id="ARBA00022771"/>
    </source>
</evidence>
<dbReference type="Pfam" id="PF01258">
    <property type="entry name" value="zf-dskA_traR"/>
    <property type="match status" value="1"/>
</dbReference>
<organism evidence="7 8">
    <name type="scientific">Neobacillus notoginsengisoli</name>
    <dbReference type="NCBI Taxonomy" id="1578198"/>
    <lineage>
        <taxon>Bacteria</taxon>
        <taxon>Bacillati</taxon>
        <taxon>Bacillota</taxon>
        <taxon>Bacilli</taxon>
        <taxon>Bacillales</taxon>
        <taxon>Bacillaceae</taxon>
        <taxon>Neobacillus</taxon>
    </lineage>
</organism>
<keyword evidence="2" id="KW-0863">Zinc-finger</keyword>
<dbReference type="NCBIfam" id="TIGR02890">
    <property type="entry name" value="bacill_yteA"/>
    <property type="match status" value="1"/>
</dbReference>
<sequence>MLSEKQLNRLKYTLQDEKDALEKQLEMGNGYGDRDVDETETVGELSAYDNHPADLGTELFEREKNFALEDHASSELQKVSAALAAIEDGSYGVCRECGKDIPYERLEAVPSTLYCIEHTPERIIAGDRPVEEEVLEPSVPNSFRGRSEDGVIDTNDSFEEAARYGTSEGPSDLVGDYSSYDELYNKGINEEAPAEEIEEYVSNDMKGGNRQYNPTNEKLEELEDLLDRKGLDSQMGDVHYRKRDSYVDDDKNK</sequence>
<keyword evidence="3" id="KW-0862">Zinc</keyword>
<comment type="caution">
    <text evidence="7">The sequence shown here is derived from an EMBL/GenBank/DDBJ whole genome shotgun (WGS) entry which is preliminary data.</text>
</comment>
<dbReference type="InterPro" id="IPR014240">
    <property type="entry name" value="YteA"/>
</dbReference>
<feature type="compositionally biased region" description="Basic and acidic residues" evidence="5">
    <location>
        <begin position="243"/>
        <end position="253"/>
    </location>
</feature>
<dbReference type="AlphaFoldDB" id="A0A417YDP4"/>
<evidence type="ECO:0000256" key="1">
    <source>
        <dbReference type="ARBA" id="ARBA00022723"/>
    </source>
</evidence>
<dbReference type="OrthoDB" id="9811543at2"/>
<dbReference type="SUPFAM" id="SSF57716">
    <property type="entry name" value="Glucocorticoid receptor-like (DNA-binding domain)"/>
    <property type="match status" value="1"/>
</dbReference>
<dbReference type="PANTHER" id="PTHR33823:SF4">
    <property type="entry name" value="GENERAL STRESS PROTEIN 16O"/>
    <property type="match status" value="1"/>
</dbReference>
<evidence type="ECO:0000256" key="3">
    <source>
        <dbReference type="ARBA" id="ARBA00022833"/>
    </source>
</evidence>
<dbReference type="InterPro" id="IPR037187">
    <property type="entry name" value="DnaK_N"/>
</dbReference>
<feature type="region of interest" description="Disordered" evidence="5">
    <location>
        <begin position="226"/>
        <end position="253"/>
    </location>
</feature>
<dbReference type="PANTHER" id="PTHR33823">
    <property type="entry name" value="RNA POLYMERASE-BINDING TRANSCRIPTION FACTOR DKSA-RELATED"/>
    <property type="match status" value="1"/>
</dbReference>
<dbReference type="GO" id="GO:0008270">
    <property type="term" value="F:zinc ion binding"/>
    <property type="evidence" value="ECO:0007669"/>
    <property type="project" value="UniProtKB-KW"/>
</dbReference>
<dbReference type="InterPro" id="IPR000962">
    <property type="entry name" value="Znf_DskA_TraR"/>
</dbReference>
<keyword evidence="1" id="KW-0479">Metal-binding</keyword>
<dbReference type="EMBL" id="QWEG01000028">
    <property type="protein sequence ID" value="RHW30758.1"/>
    <property type="molecule type" value="Genomic_DNA"/>
</dbReference>
<dbReference type="Gene3D" id="1.20.120.910">
    <property type="entry name" value="DksA, coiled-coil domain"/>
    <property type="match status" value="1"/>
</dbReference>
<keyword evidence="8" id="KW-1185">Reference proteome</keyword>
<dbReference type="SUPFAM" id="SSF109635">
    <property type="entry name" value="DnaK suppressor protein DksA, alpha-hairpin domain"/>
    <property type="match status" value="1"/>
</dbReference>
<evidence type="ECO:0000259" key="6">
    <source>
        <dbReference type="Pfam" id="PF01258"/>
    </source>
</evidence>
<accession>A0A417YDP4</accession>
<evidence type="ECO:0000313" key="8">
    <source>
        <dbReference type="Proteomes" id="UP000284416"/>
    </source>
</evidence>
<feature type="domain" description="Zinc finger DksA/TraR C4-type" evidence="6">
    <location>
        <begin position="89"/>
        <end position="117"/>
    </location>
</feature>
<reference evidence="7 8" key="1">
    <citation type="journal article" date="2017" name="Int. J. Syst. Evol. Microbiol.">
        <title>Bacillus notoginsengisoli sp. nov., a novel bacterium isolated from the rhizosphere of Panax notoginseng.</title>
        <authorList>
            <person name="Zhang M.Y."/>
            <person name="Cheng J."/>
            <person name="Cai Y."/>
            <person name="Zhang T.Y."/>
            <person name="Wu Y.Y."/>
            <person name="Manikprabhu D."/>
            <person name="Li W.J."/>
            <person name="Zhang Y.X."/>
        </authorList>
    </citation>
    <scope>NUCLEOTIDE SEQUENCE [LARGE SCALE GENOMIC DNA]</scope>
    <source>
        <strain evidence="7 8">JCM 30743</strain>
    </source>
</reference>
<proteinExistence type="predicted"/>
<evidence type="ECO:0000313" key="7">
    <source>
        <dbReference type="EMBL" id="RHW30758.1"/>
    </source>
</evidence>
<name>A0A417YDP4_9BACI</name>